<feature type="region of interest" description="Disordered" evidence="1">
    <location>
        <begin position="1"/>
        <end position="24"/>
    </location>
</feature>
<evidence type="ECO:0000313" key="3">
    <source>
        <dbReference type="Proteomes" id="UP000823561"/>
    </source>
</evidence>
<comment type="caution">
    <text evidence="2">The sequence shown here is derived from an EMBL/GenBank/DDBJ whole genome shotgun (WGS) entry which is preliminary data.</text>
</comment>
<proteinExistence type="predicted"/>
<dbReference type="Proteomes" id="UP000823561">
    <property type="component" value="Chromosome 7"/>
</dbReference>
<dbReference type="AlphaFoldDB" id="A0AAV6GYP7"/>
<dbReference type="EMBL" id="JADWDJ010000007">
    <property type="protein sequence ID" value="KAG5278126.1"/>
    <property type="molecule type" value="Genomic_DNA"/>
</dbReference>
<protein>
    <submittedName>
        <fullName evidence="2">Uncharacterized protein</fullName>
    </submittedName>
</protein>
<keyword evidence="3" id="KW-1185">Reference proteome</keyword>
<accession>A0AAV6GYP7</accession>
<evidence type="ECO:0000256" key="1">
    <source>
        <dbReference type="SAM" id="MobiDB-lite"/>
    </source>
</evidence>
<feature type="non-terminal residue" evidence="2">
    <location>
        <position position="1"/>
    </location>
</feature>
<name>A0AAV6GYP7_9TELE</name>
<sequence>RIHASWKKATASGTQKYKPTRGRNRTAIVPSHVHVASILGGTSPTDSHSTLIPVPREAVTDKDKLEDTTSLAKCLVNRGSCVEEEEGEEEEEKIYYARFPSYSNNLYEANLMVNKLLIGESFTA</sequence>
<reference evidence="2" key="1">
    <citation type="submission" date="2020-10" db="EMBL/GenBank/DDBJ databases">
        <title>Chromosome-scale genome assembly of the Allis shad, Alosa alosa.</title>
        <authorList>
            <person name="Margot Z."/>
            <person name="Christophe K."/>
            <person name="Cabau C."/>
            <person name="Louis A."/>
            <person name="Berthelot C."/>
            <person name="Parey E."/>
            <person name="Roest Crollius H."/>
            <person name="Montfort J."/>
            <person name="Robinson-Rechavi M."/>
            <person name="Bucao C."/>
            <person name="Bouchez O."/>
            <person name="Gislard M."/>
            <person name="Lluch J."/>
            <person name="Milhes M."/>
            <person name="Lampietro C."/>
            <person name="Lopez Roques C."/>
            <person name="Donnadieu C."/>
            <person name="Braasch I."/>
            <person name="Desvignes T."/>
            <person name="Postlethwait J."/>
            <person name="Bobe J."/>
            <person name="Guiguen Y."/>
        </authorList>
    </citation>
    <scope>NUCLEOTIDE SEQUENCE</scope>
    <source>
        <strain evidence="2">M-15738</strain>
        <tissue evidence="2">Blood</tissue>
    </source>
</reference>
<evidence type="ECO:0000313" key="2">
    <source>
        <dbReference type="EMBL" id="KAG5278126.1"/>
    </source>
</evidence>
<gene>
    <name evidence="2" type="ORF">AALO_G00095480</name>
</gene>
<organism evidence="2 3">
    <name type="scientific">Alosa alosa</name>
    <name type="common">allis shad</name>
    <dbReference type="NCBI Taxonomy" id="278164"/>
    <lineage>
        <taxon>Eukaryota</taxon>
        <taxon>Metazoa</taxon>
        <taxon>Chordata</taxon>
        <taxon>Craniata</taxon>
        <taxon>Vertebrata</taxon>
        <taxon>Euteleostomi</taxon>
        <taxon>Actinopterygii</taxon>
        <taxon>Neopterygii</taxon>
        <taxon>Teleostei</taxon>
        <taxon>Clupei</taxon>
        <taxon>Clupeiformes</taxon>
        <taxon>Clupeoidei</taxon>
        <taxon>Clupeidae</taxon>
        <taxon>Alosa</taxon>
    </lineage>
</organism>